<sequence length="260" mass="28285">MFADFNFGIMDMIIIGFLILSFFWGFISGFNKKKLTSFATEAGFVVAYFFGSPLSHFISQTDLSYHISNAYFGLLPTSDAFTAECVYASDVAAGKNQIAMALSEMNIPGFFHGFVFNSVTDTSATVGHAISSAFASLSIVVAVYIILFLLTFILIRAILSPLWREGSLFGEDGKTLMGRICGVVVRLAKSTITLLIAMIILSLAAQITYRFGFTNIQDFIDQDLNVADASGFSIARLFYTTASNMFQWISTSAGSLASGM</sequence>
<evidence type="ECO:0000313" key="3">
    <source>
        <dbReference type="Proteomes" id="UP000593591"/>
    </source>
</evidence>
<protein>
    <recommendedName>
        <fullName evidence="4">Colicin V production protein</fullName>
    </recommendedName>
</protein>
<dbReference type="AlphaFoldDB" id="A0A7M1XJ49"/>
<evidence type="ECO:0000313" key="2">
    <source>
        <dbReference type="EMBL" id="QOS39513.1"/>
    </source>
</evidence>
<reference evidence="2 3" key="1">
    <citation type="submission" date="2018-08" db="EMBL/GenBank/DDBJ databases">
        <title>The first complete genome of Treponema rectale (CHPAT), a commensal spirochete of the bovine rectum.</title>
        <authorList>
            <person name="Staton G.J."/>
            <person name="Clegg S.R."/>
            <person name="Carter S.D."/>
            <person name="Radford A.D."/>
            <person name="Darby A."/>
            <person name="Hall N."/>
            <person name="Birtles R.J."/>
            <person name="Evans N.J."/>
        </authorList>
    </citation>
    <scope>NUCLEOTIDE SEQUENCE [LARGE SCALE GENOMIC DNA]</scope>
    <source>
        <strain evidence="2 3">CHPA</strain>
    </source>
</reference>
<accession>A0A7M1XJ49</accession>
<organism evidence="2 3">
    <name type="scientific">Treponema rectale</name>
    <dbReference type="NCBI Taxonomy" id="744512"/>
    <lineage>
        <taxon>Bacteria</taxon>
        <taxon>Pseudomonadati</taxon>
        <taxon>Spirochaetota</taxon>
        <taxon>Spirochaetia</taxon>
        <taxon>Spirochaetales</taxon>
        <taxon>Treponemataceae</taxon>
        <taxon>Treponema</taxon>
    </lineage>
</organism>
<dbReference type="Proteomes" id="UP000593591">
    <property type="component" value="Chromosome"/>
</dbReference>
<feature type="transmembrane region" description="Helical" evidence="1">
    <location>
        <begin position="6"/>
        <end position="26"/>
    </location>
</feature>
<dbReference type="KEGG" id="trc:DYE49_03185"/>
<evidence type="ECO:0000256" key="1">
    <source>
        <dbReference type="SAM" id="Phobius"/>
    </source>
</evidence>
<feature type="transmembrane region" description="Helical" evidence="1">
    <location>
        <begin position="133"/>
        <end position="159"/>
    </location>
</feature>
<name>A0A7M1XJ49_9SPIR</name>
<evidence type="ECO:0008006" key="4">
    <source>
        <dbReference type="Google" id="ProtNLM"/>
    </source>
</evidence>
<feature type="transmembrane region" description="Helical" evidence="1">
    <location>
        <begin position="180"/>
        <end position="205"/>
    </location>
</feature>
<keyword evidence="1" id="KW-0472">Membrane</keyword>
<feature type="transmembrane region" description="Helical" evidence="1">
    <location>
        <begin position="38"/>
        <end position="58"/>
    </location>
</feature>
<gene>
    <name evidence="2" type="ORF">DYE49_03185</name>
</gene>
<keyword evidence="1" id="KW-1133">Transmembrane helix</keyword>
<keyword evidence="1" id="KW-0812">Transmembrane</keyword>
<proteinExistence type="predicted"/>
<dbReference type="EMBL" id="CP031517">
    <property type="protein sequence ID" value="QOS39513.1"/>
    <property type="molecule type" value="Genomic_DNA"/>
</dbReference>